<dbReference type="SUPFAM" id="SSF56784">
    <property type="entry name" value="HAD-like"/>
    <property type="match status" value="1"/>
</dbReference>
<dbReference type="RefSeq" id="WP_177195424.1">
    <property type="nucleotide sequence ID" value="NZ_FOTY01000003.1"/>
</dbReference>
<dbReference type="STRING" id="266892.SAMN04488054_103232"/>
<dbReference type="NCBIfam" id="TIGR01549">
    <property type="entry name" value="HAD-SF-IA-v1"/>
    <property type="match status" value="1"/>
</dbReference>
<reference evidence="1 2" key="1">
    <citation type="submission" date="2016-10" db="EMBL/GenBank/DDBJ databases">
        <authorList>
            <person name="de Groot N.N."/>
        </authorList>
    </citation>
    <scope>NUCLEOTIDE SEQUENCE [LARGE SCALE GENOMIC DNA]</scope>
    <source>
        <strain evidence="1 2">CGMCC 1.6134</strain>
    </source>
</reference>
<gene>
    <name evidence="1" type="ORF">SAMN04488054_103232</name>
</gene>
<dbReference type="InterPro" id="IPR023214">
    <property type="entry name" value="HAD_sf"/>
</dbReference>
<dbReference type="AlphaFoldDB" id="A0A1I4JL75"/>
<keyword evidence="1" id="KW-0378">Hydrolase</keyword>
<dbReference type="SFLD" id="SFLDG01129">
    <property type="entry name" value="C1.5:_HAD__Beta-PGM__Phosphata"/>
    <property type="match status" value="1"/>
</dbReference>
<dbReference type="EMBL" id="FOTY01000003">
    <property type="protein sequence ID" value="SFL67355.1"/>
    <property type="molecule type" value="Genomic_DNA"/>
</dbReference>
<dbReference type="Gene3D" id="3.40.50.1000">
    <property type="entry name" value="HAD superfamily/HAD-like"/>
    <property type="match status" value="1"/>
</dbReference>
<dbReference type="Pfam" id="PF00702">
    <property type="entry name" value="Hydrolase"/>
    <property type="match status" value="1"/>
</dbReference>
<dbReference type="SFLD" id="SFLDS00003">
    <property type="entry name" value="Haloacid_Dehalogenase"/>
    <property type="match status" value="1"/>
</dbReference>
<dbReference type="PANTHER" id="PTHR47478:SF1">
    <property type="entry name" value="PYRIMIDINE 5'-NUCLEOTIDASE YJJG"/>
    <property type="match status" value="1"/>
</dbReference>
<name>A0A1I4JL75_9BACI</name>
<dbReference type="InterPro" id="IPR036412">
    <property type="entry name" value="HAD-like_sf"/>
</dbReference>
<keyword evidence="2" id="KW-1185">Reference proteome</keyword>
<sequence>MYWNTICFDLDNTLFSHEDAFEQAVQYTFYTMYKTNGTGTPFAEVDSKEWFRTFKYHSDLFWDYYEQNNWTHDEYRRKRFDETMKAFFLPYQKGDAERFHEQYEKVVADFCVPFEGVYHLLDRLRKEGIRLGIITNGRKATQLKKWKKLQLDAYIPEPHLIVSEEASVEKPEREMFDYALQQLSGETAGSLFIGDSWELDVKGAIQAGWDAVFLNTRGEQRTTNDKPAAEHMSFQETAHYLLRTLRLKG</sequence>
<protein>
    <submittedName>
        <fullName evidence="1">Putative hydrolase of the HAD superfamily</fullName>
    </submittedName>
</protein>
<dbReference type="PRINTS" id="PR00413">
    <property type="entry name" value="HADHALOGNASE"/>
</dbReference>
<organism evidence="1 2">
    <name type="scientific">Salibacterium qingdaonense</name>
    <dbReference type="NCBI Taxonomy" id="266892"/>
    <lineage>
        <taxon>Bacteria</taxon>
        <taxon>Bacillati</taxon>
        <taxon>Bacillota</taxon>
        <taxon>Bacilli</taxon>
        <taxon>Bacillales</taxon>
        <taxon>Bacillaceae</taxon>
    </lineage>
</organism>
<accession>A0A1I4JL75</accession>
<proteinExistence type="predicted"/>
<dbReference type="Proteomes" id="UP000199668">
    <property type="component" value="Unassembled WGS sequence"/>
</dbReference>
<dbReference type="InterPro" id="IPR023198">
    <property type="entry name" value="PGP-like_dom2"/>
</dbReference>
<evidence type="ECO:0000313" key="2">
    <source>
        <dbReference type="Proteomes" id="UP000199668"/>
    </source>
</evidence>
<dbReference type="InterPro" id="IPR006439">
    <property type="entry name" value="HAD-SF_hydro_IA"/>
</dbReference>
<dbReference type="Gene3D" id="1.10.150.240">
    <property type="entry name" value="Putative phosphatase, domain 2"/>
    <property type="match status" value="1"/>
</dbReference>
<dbReference type="InterPro" id="IPR052550">
    <property type="entry name" value="Pyrimidine_5'-ntase_YjjG"/>
</dbReference>
<dbReference type="GO" id="GO:0016787">
    <property type="term" value="F:hydrolase activity"/>
    <property type="evidence" value="ECO:0007669"/>
    <property type="project" value="UniProtKB-KW"/>
</dbReference>
<evidence type="ECO:0000313" key="1">
    <source>
        <dbReference type="EMBL" id="SFL67355.1"/>
    </source>
</evidence>
<dbReference type="PANTHER" id="PTHR47478">
    <property type="match status" value="1"/>
</dbReference>